<gene>
    <name evidence="1" type="ORF">BFC17_10130</name>
</gene>
<name>A0A1E8FJU7_9ALTE</name>
<protein>
    <submittedName>
        <fullName evidence="1">Uncharacterized protein</fullName>
    </submittedName>
</protein>
<keyword evidence="2" id="KW-1185">Reference proteome</keyword>
<dbReference type="STRING" id="1856405.BFC17_10130"/>
<proteinExistence type="predicted"/>
<organism evidence="1 2">
    <name type="scientific">Alteromonas lipolytica</name>
    <dbReference type="NCBI Taxonomy" id="1856405"/>
    <lineage>
        <taxon>Bacteria</taxon>
        <taxon>Pseudomonadati</taxon>
        <taxon>Pseudomonadota</taxon>
        <taxon>Gammaproteobacteria</taxon>
        <taxon>Alteromonadales</taxon>
        <taxon>Alteromonadaceae</taxon>
        <taxon>Alteromonas/Salinimonas group</taxon>
        <taxon>Alteromonas</taxon>
    </lineage>
</organism>
<accession>A0A1E8FJU7</accession>
<dbReference type="EMBL" id="MJIC01000004">
    <property type="protein sequence ID" value="OFI36026.1"/>
    <property type="molecule type" value="Genomic_DNA"/>
</dbReference>
<evidence type="ECO:0000313" key="2">
    <source>
        <dbReference type="Proteomes" id="UP000176037"/>
    </source>
</evidence>
<sequence length="71" mass="8059">MTGLYALTQSIYGSPHTRFGLLVLLQMRQRLTKYRFLWPISQHGAPLAEVTLRFGKRSVADEPGPAVRECK</sequence>
<evidence type="ECO:0000313" key="1">
    <source>
        <dbReference type="EMBL" id="OFI36026.1"/>
    </source>
</evidence>
<dbReference type="AlphaFoldDB" id="A0A1E8FJU7"/>
<reference evidence="1 2" key="1">
    <citation type="submission" date="2016-09" db="EMBL/GenBank/DDBJ databases">
        <title>Alteromonas lipolytica, a new species isolated from sea water.</title>
        <authorList>
            <person name="Wu Y.-H."/>
            <person name="Cheng H."/>
            <person name="Xu X.-W."/>
        </authorList>
    </citation>
    <scope>NUCLEOTIDE SEQUENCE [LARGE SCALE GENOMIC DNA]</scope>
    <source>
        <strain evidence="1 2">JW12</strain>
    </source>
</reference>
<comment type="caution">
    <text evidence="1">The sequence shown here is derived from an EMBL/GenBank/DDBJ whole genome shotgun (WGS) entry which is preliminary data.</text>
</comment>
<dbReference type="Proteomes" id="UP000176037">
    <property type="component" value="Unassembled WGS sequence"/>
</dbReference>